<gene>
    <name evidence="2" type="ORF">EYF80_043993</name>
</gene>
<evidence type="ECO:0000256" key="1">
    <source>
        <dbReference type="SAM" id="MobiDB-lite"/>
    </source>
</evidence>
<dbReference type="Proteomes" id="UP000314294">
    <property type="component" value="Unassembled WGS sequence"/>
</dbReference>
<name>A0A4Z2FY48_9TELE</name>
<evidence type="ECO:0000313" key="3">
    <source>
        <dbReference type="Proteomes" id="UP000314294"/>
    </source>
</evidence>
<protein>
    <submittedName>
        <fullName evidence="2">Uncharacterized protein</fullName>
    </submittedName>
</protein>
<reference evidence="2 3" key="1">
    <citation type="submission" date="2019-03" db="EMBL/GenBank/DDBJ databases">
        <title>First draft genome of Liparis tanakae, snailfish: a comprehensive survey of snailfish specific genes.</title>
        <authorList>
            <person name="Kim W."/>
            <person name="Song I."/>
            <person name="Jeong J.-H."/>
            <person name="Kim D."/>
            <person name="Kim S."/>
            <person name="Ryu S."/>
            <person name="Song J.Y."/>
            <person name="Lee S.K."/>
        </authorList>
    </citation>
    <scope>NUCLEOTIDE SEQUENCE [LARGE SCALE GENOMIC DNA]</scope>
    <source>
        <tissue evidence="2">Muscle</tissue>
    </source>
</reference>
<keyword evidence="3" id="KW-1185">Reference proteome</keyword>
<feature type="region of interest" description="Disordered" evidence="1">
    <location>
        <begin position="202"/>
        <end position="228"/>
    </location>
</feature>
<dbReference type="AlphaFoldDB" id="A0A4Z2FY48"/>
<accession>A0A4Z2FY48</accession>
<dbReference type="EMBL" id="SRLO01000823">
    <property type="protein sequence ID" value="TNN45815.1"/>
    <property type="molecule type" value="Genomic_DNA"/>
</dbReference>
<organism evidence="2 3">
    <name type="scientific">Liparis tanakae</name>
    <name type="common">Tanaka's snailfish</name>
    <dbReference type="NCBI Taxonomy" id="230148"/>
    <lineage>
        <taxon>Eukaryota</taxon>
        <taxon>Metazoa</taxon>
        <taxon>Chordata</taxon>
        <taxon>Craniata</taxon>
        <taxon>Vertebrata</taxon>
        <taxon>Euteleostomi</taxon>
        <taxon>Actinopterygii</taxon>
        <taxon>Neopterygii</taxon>
        <taxon>Teleostei</taxon>
        <taxon>Neoteleostei</taxon>
        <taxon>Acanthomorphata</taxon>
        <taxon>Eupercaria</taxon>
        <taxon>Perciformes</taxon>
        <taxon>Cottioidei</taxon>
        <taxon>Cottales</taxon>
        <taxon>Liparidae</taxon>
        <taxon>Liparis</taxon>
    </lineage>
</organism>
<sequence length="228" mass="24995">MPDTFSGESVPRIITLPRFLTTQQPCSHGNTVPEESTSALPFGVSPVRVCIRSIRAKRAIRLFGVNPLIDLYPDPEPARTSVGSAWHRFAQWAEQHGTAGSIRCYVTQHRPRRPRSHYPSTPTPPPTSAPVVICRLRCIVIEECSSSGKLWGVSEHHGNEEEEEQQNPLCPFCQKAMPVPDKPRLSVKRGFERATASPIAERPLPVSARATGSITQTAGRLAEASMGA</sequence>
<proteinExistence type="predicted"/>
<comment type="caution">
    <text evidence="2">The sequence shown here is derived from an EMBL/GenBank/DDBJ whole genome shotgun (WGS) entry which is preliminary data.</text>
</comment>
<evidence type="ECO:0000313" key="2">
    <source>
        <dbReference type="EMBL" id="TNN45815.1"/>
    </source>
</evidence>